<dbReference type="Pfam" id="PF01243">
    <property type="entry name" value="PNPOx_N"/>
    <property type="match status" value="1"/>
</dbReference>
<dbReference type="Proteomes" id="UP000321261">
    <property type="component" value="Unassembled WGS sequence"/>
</dbReference>
<evidence type="ECO:0000256" key="1">
    <source>
        <dbReference type="ARBA" id="ARBA00023002"/>
    </source>
</evidence>
<dbReference type="SUPFAM" id="SSF50475">
    <property type="entry name" value="FMN-binding split barrel"/>
    <property type="match status" value="1"/>
</dbReference>
<organism evidence="3 4">
    <name type="scientific">Pseudonocardia hierapolitana</name>
    <dbReference type="NCBI Taxonomy" id="1128676"/>
    <lineage>
        <taxon>Bacteria</taxon>
        <taxon>Bacillati</taxon>
        <taxon>Actinomycetota</taxon>
        <taxon>Actinomycetes</taxon>
        <taxon>Pseudonocardiales</taxon>
        <taxon>Pseudonocardiaceae</taxon>
        <taxon>Pseudonocardia</taxon>
    </lineage>
</organism>
<dbReference type="GO" id="GO:0070967">
    <property type="term" value="F:coenzyme F420 binding"/>
    <property type="evidence" value="ECO:0007669"/>
    <property type="project" value="TreeGrafter"/>
</dbReference>
<dbReference type="GO" id="GO:0016627">
    <property type="term" value="F:oxidoreductase activity, acting on the CH-CH group of donors"/>
    <property type="evidence" value="ECO:0007669"/>
    <property type="project" value="TreeGrafter"/>
</dbReference>
<comment type="caution">
    <text evidence="3">The sequence shown here is derived from an EMBL/GenBank/DDBJ whole genome shotgun (WGS) entry which is preliminary data.</text>
</comment>
<evidence type="ECO:0000259" key="2">
    <source>
        <dbReference type="Pfam" id="PF01243"/>
    </source>
</evidence>
<proteinExistence type="predicted"/>
<accession>A0A561SUE9</accession>
<evidence type="ECO:0000313" key="4">
    <source>
        <dbReference type="Proteomes" id="UP000321261"/>
    </source>
</evidence>
<dbReference type="AlphaFoldDB" id="A0A561SUE9"/>
<protein>
    <submittedName>
        <fullName evidence="3">Pyridoxamine 5'-phosphate oxidase</fullName>
    </submittedName>
</protein>
<dbReference type="GO" id="GO:0005829">
    <property type="term" value="C:cytosol"/>
    <property type="evidence" value="ECO:0007669"/>
    <property type="project" value="TreeGrafter"/>
</dbReference>
<keyword evidence="1" id="KW-0560">Oxidoreductase</keyword>
<dbReference type="PANTHER" id="PTHR35176">
    <property type="entry name" value="HEME OXYGENASE HI_0854-RELATED"/>
    <property type="match status" value="1"/>
</dbReference>
<name>A0A561SUE9_9PSEU</name>
<dbReference type="InterPro" id="IPR052019">
    <property type="entry name" value="F420H2_bilvrd_red/Heme_oxyg"/>
</dbReference>
<dbReference type="InterPro" id="IPR011576">
    <property type="entry name" value="Pyridox_Oxase_N"/>
</dbReference>
<dbReference type="EMBL" id="VIWU01000001">
    <property type="protein sequence ID" value="TWF78495.1"/>
    <property type="molecule type" value="Genomic_DNA"/>
</dbReference>
<reference evidence="3 4" key="1">
    <citation type="submission" date="2019-06" db="EMBL/GenBank/DDBJ databases">
        <title>Sequencing the genomes of 1000 actinobacteria strains.</title>
        <authorList>
            <person name="Klenk H.-P."/>
        </authorList>
    </citation>
    <scope>NUCLEOTIDE SEQUENCE [LARGE SCALE GENOMIC DNA]</scope>
    <source>
        <strain evidence="3 4">DSM 45671</strain>
    </source>
</reference>
<keyword evidence="4" id="KW-1185">Reference proteome</keyword>
<dbReference type="OrthoDB" id="156845at2"/>
<sequence length="164" mass="18355">MDRSDVAEVLDKPISRELLASSIPARLAYTAVDGDPRVVPVAFHWSGEQLLVFTVPTAAKVRALRENPRVAITIDTQEQWPPRVLLVRGAASLEPVDGVPDEYIEASRKVTPAKVFEDWEAGVRGLYDRMVRITIEPDWAKLLDFETTIPKAVEDLIHAKTTQR</sequence>
<dbReference type="InterPro" id="IPR012349">
    <property type="entry name" value="Split_barrel_FMN-bd"/>
</dbReference>
<evidence type="ECO:0000313" key="3">
    <source>
        <dbReference type="EMBL" id="TWF78495.1"/>
    </source>
</evidence>
<dbReference type="Gene3D" id="2.30.110.10">
    <property type="entry name" value="Electron Transport, Fmn-binding Protein, Chain A"/>
    <property type="match status" value="1"/>
</dbReference>
<dbReference type="RefSeq" id="WP_147257498.1">
    <property type="nucleotide sequence ID" value="NZ_VIWU01000001.1"/>
</dbReference>
<dbReference type="PANTHER" id="PTHR35176:SF6">
    <property type="entry name" value="HEME OXYGENASE HI_0854-RELATED"/>
    <property type="match status" value="1"/>
</dbReference>
<gene>
    <name evidence="3" type="ORF">FHX44_114418</name>
</gene>
<feature type="domain" description="Pyridoxamine 5'-phosphate oxidase N-terminal" evidence="2">
    <location>
        <begin position="16"/>
        <end position="104"/>
    </location>
</feature>